<dbReference type="Proteomes" id="UP000794436">
    <property type="component" value="Unassembled WGS sequence"/>
</dbReference>
<feature type="compositionally biased region" description="Polar residues" evidence="4">
    <location>
        <begin position="125"/>
        <end position="135"/>
    </location>
</feature>
<feature type="region of interest" description="Disordered" evidence="4">
    <location>
        <begin position="559"/>
        <end position="723"/>
    </location>
</feature>
<feature type="region of interest" description="Disordered" evidence="4">
    <location>
        <begin position="114"/>
        <end position="177"/>
    </location>
</feature>
<dbReference type="GO" id="GO:0003743">
    <property type="term" value="F:translation initiation factor activity"/>
    <property type="evidence" value="ECO:0007669"/>
    <property type="project" value="UniProtKB-KW"/>
</dbReference>
<dbReference type="EMBL" id="SPLM01000042">
    <property type="protein sequence ID" value="TMW63915.1"/>
    <property type="molecule type" value="Genomic_DNA"/>
</dbReference>
<dbReference type="GO" id="GO:0003729">
    <property type="term" value="F:mRNA binding"/>
    <property type="evidence" value="ECO:0007669"/>
    <property type="project" value="TreeGrafter"/>
</dbReference>
<keyword evidence="3" id="KW-0648">Protein biosynthesis</keyword>
<dbReference type="PANTHER" id="PTHR23253">
    <property type="entry name" value="EUKARYOTIC TRANSLATION INITIATION FACTOR 4 GAMMA"/>
    <property type="match status" value="1"/>
</dbReference>
<feature type="compositionally biased region" description="Polar residues" evidence="4">
    <location>
        <begin position="645"/>
        <end position="663"/>
    </location>
</feature>
<organism evidence="6 7">
    <name type="scientific">Pythium oligandrum</name>
    <name type="common">Mycoparasitic fungus</name>
    <dbReference type="NCBI Taxonomy" id="41045"/>
    <lineage>
        <taxon>Eukaryota</taxon>
        <taxon>Sar</taxon>
        <taxon>Stramenopiles</taxon>
        <taxon>Oomycota</taxon>
        <taxon>Peronosporomycetes</taxon>
        <taxon>Pythiales</taxon>
        <taxon>Pythiaceae</taxon>
        <taxon>Pythium</taxon>
    </lineage>
</organism>
<dbReference type="SMART" id="SM00543">
    <property type="entry name" value="MIF4G"/>
    <property type="match status" value="1"/>
</dbReference>
<feature type="compositionally biased region" description="Low complexity" evidence="4">
    <location>
        <begin position="675"/>
        <end position="694"/>
    </location>
</feature>
<sequence>MTESKMDNHALPVQDGASAASGKAAAAGASSKLNPTAATFVFRPTAPVWTPPSTVAPPTSPALVPAPAPPSAPTTPVKSSVLKPSAKEFVPSFLAKPFVPASFAAPVPPPAVEEVAKATDDEPAQTDSSSSTSTHVEPESEDLNEAEDAKTDDVEAETAEEVVPVEEEEEEATEQDAVIAERIIYTIAQLIEMEPESTPMPASVVGTQVAAVKSGKDEDAPPASKGGRGGSRRGESSRGLNRSNSNFGEGRGRGRGRGGRGGRNAAPEPPLEDVEPLQINEETRWKPSHSKARAADDAAEDTNTTEVALKEAKSILNKLSIEKFDKLSNQLIEVAVRHVDVLSGVIEMVISKAQQEWHFSTMYAELCSKIAQTEMPAIALDENEVAQDTHKLFRKLLLSRCQKEFEVTPSKEGLDDLPEDERLEKELILKRATLGHIRFVGELYIQRMLSARIMHECIQRLFGDLTKPDEESLECLCKLLTTIGQKLETSAKDQGEVDLVLKYYTVIKQLAGDSERLCTRVRFMLQDLLDLRKNKWVARRKETKAMTIAEVHAEAAREAKEKAKASASNGGGSSRGLNRSQSMSGPMSEKRRSSKEGGSASAAWKARAASTSSVDPDGWETVNPVRPKLVKSRSTAERAPRHPSLTRNSSDGTNARNSFASLSGNGGRKERERSFSSSAATPSSSQRRTNSSSSLKDLDARPPRPQSDKPSKRSSEDAPKSESLTADVFEKKIKGIFEEYVELRDLEEAVTCVSELNSSEHHALIVTQTMNVGLEKGKKEREAVATLLAGLHERQVLDSEAFATSLHELLEFAEDLEIDIPLTLTYIAEMIAPSVAAGGVSVSRLVESIQHMTYNGKAAKLIALTLAAIDDEDKTKEVVASVDVKALLAEDQRETEDALQTLYEEYQLTYLL</sequence>
<dbReference type="OrthoDB" id="514777at2759"/>
<reference evidence="6" key="1">
    <citation type="submission" date="2019-03" db="EMBL/GenBank/DDBJ databases">
        <title>Long read genome sequence of the mycoparasitic Pythium oligandrum ATCC 38472 isolated from sugarbeet rhizosphere.</title>
        <authorList>
            <person name="Gaulin E."/>
        </authorList>
    </citation>
    <scope>NUCLEOTIDE SEQUENCE</scope>
    <source>
        <strain evidence="6">ATCC 38472_TT</strain>
    </source>
</reference>
<dbReference type="AlphaFoldDB" id="A0A8K1FHI0"/>
<comment type="similarity">
    <text evidence="1">Belongs to the eukaryotic initiation factor 4G family.</text>
</comment>
<feature type="compositionally biased region" description="Basic and acidic residues" evidence="4">
    <location>
        <begin position="696"/>
        <end position="720"/>
    </location>
</feature>
<evidence type="ECO:0000256" key="1">
    <source>
        <dbReference type="ARBA" id="ARBA00005775"/>
    </source>
</evidence>
<dbReference type="Pfam" id="PF02847">
    <property type="entry name" value="MA3"/>
    <property type="match status" value="1"/>
</dbReference>
<feature type="compositionally biased region" description="Pro residues" evidence="4">
    <location>
        <begin position="54"/>
        <end position="73"/>
    </location>
</feature>
<feature type="domain" description="MI" evidence="5">
    <location>
        <begin position="728"/>
        <end position="850"/>
    </location>
</feature>
<protein>
    <recommendedName>
        <fullName evidence="5">MI domain-containing protein</fullName>
    </recommendedName>
</protein>
<dbReference type="SMART" id="SM00544">
    <property type="entry name" value="MA3"/>
    <property type="match status" value="1"/>
</dbReference>
<dbReference type="Pfam" id="PF02854">
    <property type="entry name" value="MIF4G"/>
    <property type="match status" value="1"/>
</dbReference>
<evidence type="ECO:0000313" key="7">
    <source>
        <dbReference type="Proteomes" id="UP000794436"/>
    </source>
</evidence>
<evidence type="ECO:0000256" key="3">
    <source>
        <dbReference type="ARBA" id="ARBA00022917"/>
    </source>
</evidence>
<feature type="region of interest" description="Disordered" evidence="4">
    <location>
        <begin position="1"/>
        <end position="31"/>
    </location>
</feature>
<evidence type="ECO:0000256" key="2">
    <source>
        <dbReference type="ARBA" id="ARBA00022540"/>
    </source>
</evidence>
<feature type="region of interest" description="Disordered" evidence="4">
    <location>
        <begin position="46"/>
        <end position="80"/>
    </location>
</feature>
<name>A0A8K1FHI0_PYTOL</name>
<dbReference type="InterPro" id="IPR003891">
    <property type="entry name" value="Initiation_fac_eIF4g_MI"/>
</dbReference>
<evidence type="ECO:0000313" key="6">
    <source>
        <dbReference type="EMBL" id="TMW63915.1"/>
    </source>
</evidence>
<dbReference type="PANTHER" id="PTHR23253:SF9">
    <property type="entry name" value="EUKARYOTIC TRANSLATION INITIATION FACTOR 4 GAMMA 2"/>
    <property type="match status" value="1"/>
</dbReference>
<dbReference type="PROSITE" id="PS51366">
    <property type="entry name" value="MI"/>
    <property type="match status" value="1"/>
</dbReference>
<feature type="compositionally biased region" description="Low complexity" evidence="4">
    <location>
        <begin position="599"/>
        <end position="613"/>
    </location>
</feature>
<comment type="caution">
    <text evidence="6">The sequence shown here is derived from an EMBL/GenBank/DDBJ whole genome shotgun (WGS) entry which is preliminary data.</text>
</comment>
<dbReference type="SUPFAM" id="SSF48371">
    <property type="entry name" value="ARM repeat"/>
    <property type="match status" value="2"/>
</dbReference>
<proteinExistence type="inferred from homology"/>
<dbReference type="GO" id="GO:0016281">
    <property type="term" value="C:eukaryotic translation initiation factor 4F complex"/>
    <property type="evidence" value="ECO:0007669"/>
    <property type="project" value="TreeGrafter"/>
</dbReference>
<dbReference type="InterPro" id="IPR016024">
    <property type="entry name" value="ARM-type_fold"/>
</dbReference>
<feature type="compositionally biased region" description="Low complexity" evidence="4">
    <location>
        <begin position="237"/>
        <end position="248"/>
    </location>
</feature>
<evidence type="ECO:0000259" key="5">
    <source>
        <dbReference type="PROSITE" id="PS51366"/>
    </source>
</evidence>
<feature type="region of interest" description="Disordered" evidence="4">
    <location>
        <begin position="196"/>
        <end position="303"/>
    </location>
</feature>
<feature type="compositionally biased region" description="Acidic residues" evidence="4">
    <location>
        <begin position="154"/>
        <end position="174"/>
    </location>
</feature>
<keyword evidence="7" id="KW-1185">Reference proteome</keyword>
<keyword evidence="2" id="KW-0396">Initiation factor</keyword>
<accession>A0A8K1FHI0</accession>
<dbReference type="InterPro" id="IPR003890">
    <property type="entry name" value="MIF4G-like_typ-3"/>
</dbReference>
<evidence type="ECO:0000256" key="4">
    <source>
        <dbReference type="SAM" id="MobiDB-lite"/>
    </source>
</evidence>
<gene>
    <name evidence="6" type="ORF">Poli38472_014620</name>
</gene>
<dbReference type="Gene3D" id="1.25.40.180">
    <property type="match status" value="2"/>
</dbReference>
<feature type="compositionally biased region" description="Low complexity" evidence="4">
    <location>
        <begin position="16"/>
        <end position="31"/>
    </location>
</feature>